<proteinExistence type="predicted"/>
<dbReference type="Proteomes" id="UP000050761">
    <property type="component" value="Unassembled WGS sequence"/>
</dbReference>
<sequence length="93" mass="10091">MFRSAAPVASNDEFKPSPREMTPALPYPARMFPSRCLKPANQGCSTIRSTDLCGQVVFSAAFISHTLSAQVWECVRKAVLGDLFKVGEVALAD</sequence>
<gene>
    <name evidence="2" type="ORF">HPBE_LOCUS3035</name>
</gene>
<evidence type="ECO:0000313" key="3">
    <source>
        <dbReference type="Proteomes" id="UP000050761"/>
    </source>
</evidence>
<accession>A0A3P7XLX8</accession>
<dbReference type="WBParaSite" id="HPBE_0000303401-mRNA-1">
    <property type="protein sequence ID" value="HPBE_0000303401-mRNA-1"/>
    <property type="gene ID" value="HPBE_0000303401"/>
</dbReference>
<evidence type="ECO:0000313" key="4">
    <source>
        <dbReference type="WBParaSite" id="HPBE_0000303401-mRNA-1"/>
    </source>
</evidence>
<feature type="region of interest" description="Disordered" evidence="1">
    <location>
        <begin position="1"/>
        <end position="21"/>
    </location>
</feature>
<evidence type="ECO:0000256" key="1">
    <source>
        <dbReference type="SAM" id="MobiDB-lite"/>
    </source>
</evidence>
<keyword evidence="3" id="KW-1185">Reference proteome</keyword>
<evidence type="ECO:0000313" key="2">
    <source>
        <dbReference type="EMBL" id="VDO30362.1"/>
    </source>
</evidence>
<reference evidence="4" key="2">
    <citation type="submission" date="2019-09" db="UniProtKB">
        <authorList>
            <consortium name="WormBaseParasite"/>
        </authorList>
    </citation>
    <scope>IDENTIFICATION</scope>
</reference>
<reference evidence="2 3" key="1">
    <citation type="submission" date="2018-11" db="EMBL/GenBank/DDBJ databases">
        <authorList>
            <consortium name="Pathogen Informatics"/>
        </authorList>
    </citation>
    <scope>NUCLEOTIDE SEQUENCE [LARGE SCALE GENOMIC DNA]</scope>
</reference>
<accession>A0A183FA42</accession>
<dbReference type="AlphaFoldDB" id="A0A183FA42"/>
<protein>
    <submittedName>
        <fullName evidence="2 4">Uncharacterized protein</fullName>
    </submittedName>
</protein>
<organism evidence="3 4">
    <name type="scientific">Heligmosomoides polygyrus</name>
    <name type="common">Parasitic roundworm</name>
    <dbReference type="NCBI Taxonomy" id="6339"/>
    <lineage>
        <taxon>Eukaryota</taxon>
        <taxon>Metazoa</taxon>
        <taxon>Ecdysozoa</taxon>
        <taxon>Nematoda</taxon>
        <taxon>Chromadorea</taxon>
        <taxon>Rhabditida</taxon>
        <taxon>Rhabditina</taxon>
        <taxon>Rhabditomorpha</taxon>
        <taxon>Strongyloidea</taxon>
        <taxon>Heligmosomidae</taxon>
        <taxon>Heligmosomoides</taxon>
    </lineage>
</organism>
<name>A0A183FA42_HELPZ</name>
<dbReference type="EMBL" id="UZAH01006099">
    <property type="protein sequence ID" value="VDO30362.1"/>
    <property type="molecule type" value="Genomic_DNA"/>
</dbReference>